<dbReference type="PROSITE" id="PS01162">
    <property type="entry name" value="QOR_ZETA_CRYSTAL"/>
    <property type="match status" value="1"/>
</dbReference>
<dbReference type="Gene3D" id="3.90.180.10">
    <property type="entry name" value="Medium-chain alcohol dehydrogenases, catalytic domain"/>
    <property type="match status" value="1"/>
</dbReference>
<evidence type="ECO:0000313" key="3">
    <source>
        <dbReference type="EMBL" id="RLV57113.1"/>
    </source>
</evidence>
<feature type="domain" description="Enoyl reductase (ER)" evidence="2">
    <location>
        <begin position="13"/>
        <end position="308"/>
    </location>
</feature>
<reference evidence="3 4" key="1">
    <citation type="submission" date="2018-10" db="EMBL/GenBank/DDBJ databases">
        <title>Aeromicrobium sp. 9W16Y-2 whole genome shotgun sequence.</title>
        <authorList>
            <person name="Li F."/>
        </authorList>
    </citation>
    <scope>NUCLEOTIDE SEQUENCE [LARGE SCALE GENOMIC DNA]</scope>
    <source>
        <strain evidence="3 4">9W16Y-2</strain>
    </source>
</reference>
<organism evidence="3 4">
    <name type="scientific">Aeromicrobium phragmitis</name>
    <dbReference type="NCBI Taxonomy" id="2478914"/>
    <lineage>
        <taxon>Bacteria</taxon>
        <taxon>Bacillati</taxon>
        <taxon>Actinomycetota</taxon>
        <taxon>Actinomycetes</taxon>
        <taxon>Propionibacteriales</taxon>
        <taxon>Nocardioidaceae</taxon>
        <taxon>Aeromicrobium</taxon>
    </lineage>
</organism>
<evidence type="ECO:0000313" key="4">
    <source>
        <dbReference type="Proteomes" id="UP000282515"/>
    </source>
</evidence>
<dbReference type="GO" id="GO:0008270">
    <property type="term" value="F:zinc ion binding"/>
    <property type="evidence" value="ECO:0007669"/>
    <property type="project" value="InterPro"/>
</dbReference>
<dbReference type="InterPro" id="IPR050700">
    <property type="entry name" value="YIM1/Zinc_Alcohol_DH_Fams"/>
</dbReference>
<dbReference type="InterPro" id="IPR013149">
    <property type="entry name" value="ADH-like_C"/>
</dbReference>
<dbReference type="InterPro" id="IPR036291">
    <property type="entry name" value="NAD(P)-bd_dom_sf"/>
</dbReference>
<dbReference type="Pfam" id="PF08240">
    <property type="entry name" value="ADH_N"/>
    <property type="match status" value="1"/>
</dbReference>
<dbReference type="InterPro" id="IPR013154">
    <property type="entry name" value="ADH-like_N"/>
</dbReference>
<dbReference type="EMBL" id="RDBF01000001">
    <property type="protein sequence ID" value="RLV57113.1"/>
    <property type="molecule type" value="Genomic_DNA"/>
</dbReference>
<evidence type="ECO:0000256" key="1">
    <source>
        <dbReference type="ARBA" id="ARBA00023002"/>
    </source>
</evidence>
<dbReference type="PANTHER" id="PTHR11695:SF294">
    <property type="entry name" value="RETICULON-4-INTERACTING PROTEIN 1, MITOCHONDRIAL"/>
    <property type="match status" value="1"/>
</dbReference>
<dbReference type="OrthoDB" id="9801186at2"/>
<dbReference type="PANTHER" id="PTHR11695">
    <property type="entry name" value="ALCOHOL DEHYDROGENASE RELATED"/>
    <property type="match status" value="1"/>
</dbReference>
<dbReference type="Proteomes" id="UP000282515">
    <property type="component" value="Unassembled WGS sequence"/>
</dbReference>
<name>A0A3L8PR61_9ACTN</name>
<dbReference type="InterPro" id="IPR020843">
    <property type="entry name" value="ER"/>
</dbReference>
<dbReference type="Pfam" id="PF00107">
    <property type="entry name" value="ADH_zinc_N"/>
    <property type="match status" value="1"/>
</dbReference>
<dbReference type="GO" id="GO:0016491">
    <property type="term" value="F:oxidoreductase activity"/>
    <property type="evidence" value="ECO:0007669"/>
    <property type="project" value="UniProtKB-KW"/>
</dbReference>
<keyword evidence="1" id="KW-0560">Oxidoreductase</keyword>
<dbReference type="AlphaFoldDB" id="A0A3L8PR61"/>
<dbReference type="SMART" id="SM00829">
    <property type="entry name" value="PKS_ER"/>
    <property type="match status" value="1"/>
</dbReference>
<accession>A0A3L8PR61</accession>
<dbReference type="InterPro" id="IPR002364">
    <property type="entry name" value="Quin_OxRdtase/zeta-crystal_CS"/>
</dbReference>
<evidence type="ECO:0000259" key="2">
    <source>
        <dbReference type="SMART" id="SM00829"/>
    </source>
</evidence>
<sequence>MTDMRAAFYDSYGDVDVLQVGELPDPRVGPGEALVEVRAAAVNPVDWKVMAGGLDPLMEVRFPAIPGWDVAGVVRAVGPDIPEVEVGDHVLAYGRKDWVQAGTFAELVSVPVRAIAHKPAELSWEEATALPLAGQTAARTLRDRLAVTDGDVVLVHNASGGVGRMGVQLARILGARTVIGTASERHHDRLRELGATPVVYGEGLADRVREIAPGGVDVVADFVGGVYDVSQAVLTEGGRYASIAEHDVPGIEDRIVWVRPDGAQLQWLADLVADDRLEVDVVRVFEELEDAGAALRANREGHGGKVVLRVSED</sequence>
<comment type="caution">
    <text evidence="3">The sequence shown here is derived from an EMBL/GenBank/DDBJ whole genome shotgun (WGS) entry which is preliminary data.</text>
</comment>
<dbReference type="InterPro" id="IPR011032">
    <property type="entry name" value="GroES-like_sf"/>
</dbReference>
<dbReference type="Gene3D" id="3.40.50.720">
    <property type="entry name" value="NAD(P)-binding Rossmann-like Domain"/>
    <property type="match status" value="1"/>
</dbReference>
<proteinExistence type="predicted"/>
<dbReference type="CDD" id="cd05289">
    <property type="entry name" value="MDR_like_2"/>
    <property type="match status" value="1"/>
</dbReference>
<keyword evidence="4" id="KW-1185">Reference proteome</keyword>
<dbReference type="SUPFAM" id="SSF51735">
    <property type="entry name" value="NAD(P)-binding Rossmann-fold domains"/>
    <property type="match status" value="1"/>
</dbReference>
<protein>
    <submittedName>
        <fullName evidence="3">NADP-dependent oxidoreductase</fullName>
    </submittedName>
</protein>
<dbReference type="SUPFAM" id="SSF50129">
    <property type="entry name" value="GroES-like"/>
    <property type="match status" value="1"/>
</dbReference>
<gene>
    <name evidence="3" type="ORF">D9V41_00155</name>
</gene>